<gene>
    <name evidence="2" type="ORF">BO97DRAFT_403757</name>
</gene>
<feature type="compositionally biased region" description="Basic and acidic residues" evidence="1">
    <location>
        <begin position="77"/>
        <end position="86"/>
    </location>
</feature>
<evidence type="ECO:0000313" key="3">
    <source>
        <dbReference type="Proteomes" id="UP000248961"/>
    </source>
</evidence>
<keyword evidence="3" id="KW-1185">Reference proteome</keyword>
<dbReference type="Proteomes" id="UP000248961">
    <property type="component" value="Unassembled WGS sequence"/>
</dbReference>
<dbReference type="OrthoDB" id="4435242at2759"/>
<dbReference type="VEuPathDB" id="FungiDB:BO97DRAFT_403757"/>
<dbReference type="GeneID" id="37199094"/>
<evidence type="ECO:0000256" key="1">
    <source>
        <dbReference type="SAM" id="MobiDB-lite"/>
    </source>
</evidence>
<proteinExistence type="predicted"/>
<dbReference type="EMBL" id="KZ824272">
    <property type="protein sequence ID" value="RAL15139.1"/>
    <property type="molecule type" value="Genomic_DNA"/>
</dbReference>
<evidence type="ECO:0000313" key="2">
    <source>
        <dbReference type="EMBL" id="RAL15139.1"/>
    </source>
</evidence>
<name>A0A395I5W3_ASPHC</name>
<sequence length="100" mass="10841">MSLTRYSKPVPAEAIVAETREQLNQITFENQYTLLHEEDGGYMLKQTEDGAVVAVASDALCAELDKVFADIDALEAAEKTENERQGGDSTTGDGKDASTR</sequence>
<accession>A0A395I5W3</accession>
<reference evidence="2 3" key="1">
    <citation type="submission" date="2018-02" db="EMBL/GenBank/DDBJ databases">
        <title>The genomes of Aspergillus section Nigri reveals drivers in fungal speciation.</title>
        <authorList>
            <consortium name="DOE Joint Genome Institute"/>
            <person name="Vesth T.C."/>
            <person name="Nybo J."/>
            <person name="Theobald S."/>
            <person name="Brandl J."/>
            <person name="Frisvad J.C."/>
            <person name="Nielsen K.F."/>
            <person name="Lyhne E.K."/>
            <person name="Kogle M.E."/>
            <person name="Kuo A."/>
            <person name="Riley R."/>
            <person name="Clum A."/>
            <person name="Nolan M."/>
            <person name="Lipzen A."/>
            <person name="Salamov A."/>
            <person name="Henrissat B."/>
            <person name="Wiebenga A."/>
            <person name="De vries R.P."/>
            <person name="Grigoriev I.V."/>
            <person name="Mortensen U.H."/>
            <person name="Andersen M.R."/>
            <person name="Baker S.E."/>
        </authorList>
    </citation>
    <scope>NUCLEOTIDE SEQUENCE [LARGE SCALE GENOMIC DNA]</scope>
    <source>
        <strain evidence="2 3">CBS 101889</strain>
    </source>
</reference>
<protein>
    <submittedName>
        <fullName evidence="2">Uncharacterized protein</fullName>
    </submittedName>
</protein>
<organism evidence="2 3">
    <name type="scientific">Aspergillus homomorphus (strain CBS 101889)</name>
    <dbReference type="NCBI Taxonomy" id="1450537"/>
    <lineage>
        <taxon>Eukaryota</taxon>
        <taxon>Fungi</taxon>
        <taxon>Dikarya</taxon>
        <taxon>Ascomycota</taxon>
        <taxon>Pezizomycotina</taxon>
        <taxon>Eurotiomycetes</taxon>
        <taxon>Eurotiomycetidae</taxon>
        <taxon>Eurotiales</taxon>
        <taxon>Aspergillaceae</taxon>
        <taxon>Aspergillus</taxon>
        <taxon>Aspergillus subgen. Circumdati</taxon>
    </lineage>
</organism>
<dbReference type="RefSeq" id="XP_025554293.1">
    <property type="nucleotide sequence ID" value="XM_025694805.1"/>
</dbReference>
<dbReference type="AlphaFoldDB" id="A0A395I5W3"/>
<feature type="region of interest" description="Disordered" evidence="1">
    <location>
        <begin position="77"/>
        <end position="100"/>
    </location>
</feature>